<gene>
    <name evidence="2" type="ORF">D3H65_28175</name>
</gene>
<dbReference type="AlphaFoldDB" id="A0A3B7MSY4"/>
<feature type="signal peptide" evidence="1">
    <location>
        <begin position="1"/>
        <end position="20"/>
    </location>
</feature>
<evidence type="ECO:0000313" key="2">
    <source>
        <dbReference type="EMBL" id="AXY77622.1"/>
    </source>
</evidence>
<dbReference type="EMBL" id="CP032157">
    <property type="protein sequence ID" value="AXY77622.1"/>
    <property type="molecule type" value="Genomic_DNA"/>
</dbReference>
<dbReference type="OrthoDB" id="629901at2"/>
<reference evidence="2 3" key="1">
    <citation type="submission" date="2018-09" db="EMBL/GenBank/DDBJ databases">
        <title>Genome sequencing of strain 6GH32-13.</title>
        <authorList>
            <person name="Weon H.-Y."/>
            <person name="Heo J."/>
            <person name="Kwon S.-W."/>
        </authorList>
    </citation>
    <scope>NUCLEOTIDE SEQUENCE [LARGE SCALE GENOMIC DNA]</scope>
    <source>
        <strain evidence="2 3">5GH32-13</strain>
    </source>
</reference>
<keyword evidence="1" id="KW-0732">Signal</keyword>
<proteinExistence type="predicted"/>
<name>A0A3B7MSY4_9BACT</name>
<evidence type="ECO:0000256" key="1">
    <source>
        <dbReference type="SAM" id="SignalP"/>
    </source>
</evidence>
<keyword evidence="3" id="KW-1185">Reference proteome</keyword>
<accession>A0A3B7MSY4</accession>
<dbReference type="KEGG" id="pseg:D3H65_28175"/>
<evidence type="ECO:0000313" key="3">
    <source>
        <dbReference type="Proteomes" id="UP000263900"/>
    </source>
</evidence>
<sequence length="474" mass="53678">MRALFVCLLIMSMHSGRLMAQSDITTGMLPVNPTRMMSGLYERTARADRQLRDKSLQYLQRLKTKEQRLYKRLYKKDTAAARQLFSDIEERYYLYGQQLTTDAPPIHALRQQYVPNLDSVNVALRFLQDHLLSGNTALAGQLQAGMAGFQQQVSQTSALQALLAGRSELLQTQLRSFGLLKELRKFRQELTYYKITVARYRSYLNQPDKLVSKLLSALSAQPIFKQFFQRYSALAALLPPSPDANPLLNPGGGLQVRSLVMNSLQQTVGSGPNVNELFQQQMGSAYSQLQTIKDKLAAFKKDKTLNDLDEHVPNRQKTRSVLQRLELGTNFQSTRANAWFPTTTDIGLSVGYRLNDKSLVGLGGSYKAGWGKDIRHIALSHQGFGLRSFLSYKIKGSFHATGGLEYNYQKPFGNFRDLPGMNDWQKSGLVGISKVIALRHKLLTKTQLQLLYDLLAKDRDGTQRFIFRIGYNFK</sequence>
<protein>
    <submittedName>
        <fullName evidence="2">Uncharacterized protein</fullName>
    </submittedName>
</protein>
<dbReference type="RefSeq" id="WP_119053495.1">
    <property type="nucleotide sequence ID" value="NZ_CP032157.1"/>
</dbReference>
<organism evidence="2 3">
    <name type="scientific">Paraflavitalea soli</name>
    <dbReference type="NCBI Taxonomy" id="2315862"/>
    <lineage>
        <taxon>Bacteria</taxon>
        <taxon>Pseudomonadati</taxon>
        <taxon>Bacteroidota</taxon>
        <taxon>Chitinophagia</taxon>
        <taxon>Chitinophagales</taxon>
        <taxon>Chitinophagaceae</taxon>
        <taxon>Paraflavitalea</taxon>
    </lineage>
</organism>
<feature type="chain" id="PRO_5017571820" evidence="1">
    <location>
        <begin position="21"/>
        <end position="474"/>
    </location>
</feature>
<dbReference type="Proteomes" id="UP000263900">
    <property type="component" value="Chromosome"/>
</dbReference>